<dbReference type="Gene3D" id="3.80.10.10">
    <property type="entry name" value="Ribonuclease Inhibitor"/>
    <property type="match status" value="1"/>
</dbReference>
<dbReference type="AlphaFoldDB" id="A0A6A6AP89"/>
<dbReference type="InterPro" id="IPR036047">
    <property type="entry name" value="F-box-like_dom_sf"/>
</dbReference>
<dbReference type="SUPFAM" id="SSF81383">
    <property type="entry name" value="F-box domain"/>
    <property type="match status" value="1"/>
</dbReference>
<dbReference type="OrthoDB" id="2522477at2759"/>
<name>A0A6A6AP89_9PLEO</name>
<organism evidence="1 2">
    <name type="scientific">Dothidotthia symphoricarpi CBS 119687</name>
    <dbReference type="NCBI Taxonomy" id="1392245"/>
    <lineage>
        <taxon>Eukaryota</taxon>
        <taxon>Fungi</taxon>
        <taxon>Dikarya</taxon>
        <taxon>Ascomycota</taxon>
        <taxon>Pezizomycotina</taxon>
        <taxon>Dothideomycetes</taxon>
        <taxon>Pleosporomycetidae</taxon>
        <taxon>Pleosporales</taxon>
        <taxon>Dothidotthiaceae</taxon>
        <taxon>Dothidotthia</taxon>
    </lineage>
</organism>
<dbReference type="RefSeq" id="XP_033528126.1">
    <property type="nucleotide sequence ID" value="XM_033669385.1"/>
</dbReference>
<reference evidence="1" key="1">
    <citation type="journal article" date="2020" name="Stud. Mycol.">
        <title>101 Dothideomycetes genomes: a test case for predicting lifestyles and emergence of pathogens.</title>
        <authorList>
            <person name="Haridas S."/>
            <person name="Albert R."/>
            <person name="Binder M."/>
            <person name="Bloem J."/>
            <person name="Labutti K."/>
            <person name="Salamov A."/>
            <person name="Andreopoulos B."/>
            <person name="Baker S."/>
            <person name="Barry K."/>
            <person name="Bills G."/>
            <person name="Bluhm B."/>
            <person name="Cannon C."/>
            <person name="Castanera R."/>
            <person name="Culley D."/>
            <person name="Daum C."/>
            <person name="Ezra D."/>
            <person name="Gonzalez J."/>
            <person name="Henrissat B."/>
            <person name="Kuo A."/>
            <person name="Liang C."/>
            <person name="Lipzen A."/>
            <person name="Lutzoni F."/>
            <person name="Magnuson J."/>
            <person name="Mondo S."/>
            <person name="Nolan M."/>
            <person name="Ohm R."/>
            <person name="Pangilinan J."/>
            <person name="Park H.-J."/>
            <person name="Ramirez L."/>
            <person name="Alfaro M."/>
            <person name="Sun H."/>
            <person name="Tritt A."/>
            <person name="Yoshinaga Y."/>
            <person name="Zwiers L.-H."/>
            <person name="Turgeon B."/>
            <person name="Goodwin S."/>
            <person name="Spatafora J."/>
            <person name="Crous P."/>
            <person name="Grigoriev I."/>
        </authorList>
    </citation>
    <scope>NUCLEOTIDE SEQUENCE</scope>
    <source>
        <strain evidence="1">CBS 119687</strain>
    </source>
</reference>
<evidence type="ECO:0000313" key="2">
    <source>
        <dbReference type="Proteomes" id="UP000799771"/>
    </source>
</evidence>
<keyword evidence="2" id="KW-1185">Reference proteome</keyword>
<gene>
    <name evidence="1" type="ORF">P153DRAFT_372329</name>
</gene>
<dbReference type="GeneID" id="54409817"/>
<dbReference type="EMBL" id="ML977498">
    <property type="protein sequence ID" value="KAF2133739.1"/>
    <property type="molecule type" value="Genomic_DNA"/>
</dbReference>
<protein>
    <recommendedName>
        <fullName evidence="3">F-box domain-containing protein</fullName>
    </recommendedName>
</protein>
<evidence type="ECO:0000313" key="1">
    <source>
        <dbReference type="EMBL" id="KAF2133739.1"/>
    </source>
</evidence>
<dbReference type="InterPro" id="IPR032675">
    <property type="entry name" value="LRR_dom_sf"/>
</dbReference>
<accession>A0A6A6AP89</accession>
<dbReference type="Proteomes" id="UP000799771">
    <property type="component" value="Unassembled WGS sequence"/>
</dbReference>
<proteinExistence type="predicted"/>
<evidence type="ECO:0008006" key="3">
    <source>
        <dbReference type="Google" id="ProtNLM"/>
    </source>
</evidence>
<sequence length="576" mass="65871">MPNISFVGAKKRKTRHPGWVFTMSRRTQVASQPALAKCKLLSLVDELLLNIIDHTDCRKALCNLAATCTRFQGLAEPYIWRSLLVLTGGHARKIAAAFDSWDARVDFVQEMSVRYQDNHKEGIEDLNHFVGLMAKLRHLTLESPCPNNSEWNTVSYFDGWSRIDYTNLLAGSVYPRMDMTPTLPMLQSLTLHGHGPDNKMFVLERRAAAMFLHPTLRKITISCLNFDTDIELNDIPIEKHKSTPLQSLTLIECNVNVRYLDVVLSLPKALKELSINERLHSFPECRPSMDPKTRTSSVLFLTALQKQAGSLRSLVHIGGKMQHLTDRETDPQGSSKLRSLVELEHLELGFESHLYYYLRDNGFPPALKTLKMLDNAISIGAGHFLDPLLRIIFRSMTSLVTSHLPQNLAPGFTLHLMFSETTIRRLRVQNTIDLDLNQLLTEIFLDRPTVYKIADILKSYKSRFCITRESFPSGMGYIPPYMYGEELPVETVMYDSDDYWRFNTISFRAMDDEELKKELEKEKRMLMCQSCYMLNCSVGDCIFERDATRCSSCELWDRKCERAKDEDGSSVAQAAQ</sequence>